<gene>
    <name evidence="1" type="ORF">FGG15_06100</name>
</gene>
<comment type="caution">
    <text evidence="1">The sequence shown here is derived from an EMBL/GenBank/DDBJ whole genome shotgun (WGS) entry which is preliminary data.</text>
</comment>
<name>A0ABY2WQ61_9FLAO</name>
<protein>
    <recommendedName>
        <fullName evidence="3">HNH endonuclease</fullName>
    </recommendedName>
</protein>
<reference evidence="1 2" key="1">
    <citation type="submission" date="2019-05" db="EMBL/GenBank/DDBJ databases">
        <title>Flagellimonas sp. AsT0115, sp. nov., isolated from a marine red algae, Asparagopsis taxiformis.</title>
        <authorList>
            <person name="Kim J."/>
            <person name="Jeong S.E."/>
            <person name="Jeon C.O."/>
        </authorList>
    </citation>
    <scope>NUCLEOTIDE SEQUENCE [LARGE SCALE GENOMIC DNA]</scope>
    <source>
        <strain evidence="1 2">AsT0115</strain>
    </source>
</reference>
<sequence>MSSNRDDFTGATIEILKKRAAFICSNPNCRAMTISPSEEDENKFIYIGKAAHITAASEGGPRYDSDLTSEERSSINNGIFLCSSCADMIDKNNGIDFETSLINDWKTQHEEWIRDNLNKKITAEKEVQQVINVTSNNQQGGITAGVVNVSSQPRKFTQEAQSQLLQLLNGKTGQTVTVTCTMGDGEAFSYATQIKTFLESKNFPVNGVNQAVYSQPVMGQNFNPDKLEIVIGTKQ</sequence>
<evidence type="ECO:0000313" key="2">
    <source>
        <dbReference type="Proteomes" id="UP000751614"/>
    </source>
</evidence>
<accession>A0ABY2WQ61</accession>
<dbReference type="RefSeq" id="WP_138834263.1">
    <property type="nucleotide sequence ID" value="NZ_VCNI01000001.1"/>
</dbReference>
<organism evidence="1 2">
    <name type="scientific">Flagellimonas algicola</name>
    <dbReference type="NCBI Taxonomy" id="2583815"/>
    <lineage>
        <taxon>Bacteria</taxon>
        <taxon>Pseudomonadati</taxon>
        <taxon>Bacteroidota</taxon>
        <taxon>Flavobacteriia</taxon>
        <taxon>Flavobacteriales</taxon>
        <taxon>Flavobacteriaceae</taxon>
        <taxon>Flagellimonas</taxon>
    </lineage>
</organism>
<keyword evidence="2" id="KW-1185">Reference proteome</keyword>
<evidence type="ECO:0000313" key="1">
    <source>
        <dbReference type="EMBL" id="TMU57118.1"/>
    </source>
</evidence>
<dbReference type="EMBL" id="VCNI01000001">
    <property type="protein sequence ID" value="TMU57118.1"/>
    <property type="molecule type" value="Genomic_DNA"/>
</dbReference>
<dbReference type="Proteomes" id="UP000751614">
    <property type="component" value="Unassembled WGS sequence"/>
</dbReference>
<proteinExistence type="predicted"/>
<evidence type="ECO:0008006" key="3">
    <source>
        <dbReference type="Google" id="ProtNLM"/>
    </source>
</evidence>